<reference evidence="2 3" key="1">
    <citation type="submission" date="2017-08" db="EMBL/GenBank/DDBJ databases">
        <title>Complete genome sequence of bacteriophage vB_VpaS_KF5.</title>
        <authorList>
            <person name="Yu J."/>
            <person name="Kwak S.-J."/>
            <person name="Lim J.-A."/>
            <person name="Chang H.-J."/>
        </authorList>
    </citation>
    <scope>NUCLEOTIDE SEQUENCE [LARGE SCALE GENOMIC DNA]</scope>
</reference>
<organism evidence="2 3">
    <name type="scientific">Vibrio phage vB_VpaS_KF5</name>
    <dbReference type="NCBI Taxonomy" id="2041476"/>
    <lineage>
        <taxon>Viruses</taxon>
        <taxon>Duplodnaviria</taxon>
        <taxon>Heunggongvirae</taxon>
        <taxon>Uroviricota</taxon>
        <taxon>Caudoviricetes</taxon>
        <taxon>Mardecavirus</taxon>
        <taxon>Mardecavirus SSP002</taxon>
    </lineage>
</organism>
<evidence type="ECO:0000259" key="1">
    <source>
        <dbReference type="Pfam" id="PF13550"/>
    </source>
</evidence>
<sequence>MGGGGSKSQVVGYKYWGAMQLVLCHRGLESIDRIRVGDKVVSSEVITQSNCLKYIDKWNTFGGDKREGGPVGFARFFFGHDDQPVSSLTESMYQSGTAFRGVVSVSLPKMYFSANNPYIKPWSFRVKSYPDTPGLVRTHVKIDAGNGIVNMNPAHIIYACLVSRSDRWGLGLDYRVDIDVPSFAAAADTLHSEKFGIGIAWENNSGVDDFIKEILRHIDGAIYVDQVSGKLKLKLFRGDYTVANLPVLNSSVVKDLEKFEYPQWGNITTQVTVSYVDAVEGKEKPITVHNMAARDIQGRDVPVEIDFPGINTRWLASRVASRELNQLSRRLVNGVLICNRRASGHNIGDVVLVDLPDRELDRRIMRVVEKSYGSELKEEIRLTVIEDTFKTVDPLVIDTGDSGWTSPDSPPQPVDYQKLVEATYWEVSTFIGDTPIDWNTLGDSYGFIRDLAVSDVGFGYDIYATTGGASGTYTDVADGQFTNRAQLDGALGMPTGEDSTVKIKGVQDYSLVMLNSPVLIGGELCWLKSVDVASSTITATRGIVDTVPTTHSDGTEVWFYRDTRTSFDDTKYTIGQTVHHKLLTKTPNGILPENQASAISFTITGRAHRPYPPARLRINNTYLGTSSGRNMRIEWAHRNRLMQSDKVPMSQTSSSIAVEPGTKYELKVVGASSGNVVIDKTGIEGTLETLDQNDHLYKLNRADSSVRIELQSRRPHGNTTLTSFTKWNHTVAWAAPETETVTPAGGAPYTLGDRVNDIMMQYRDSFVEYKFDISADRAANNALEIEVRKLNMQGEMIQVEVFRDNSRVHNSTKQVGSIWRVSSLAEGAYRIKLSNRSTVTDVNMLARIVPA</sequence>
<dbReference type="EMBL" id="MF754115">
    <property type="protein sequence ID" value="ATI19358.1"/>
    <property type="molecule type" value="Genomic_DNA"/>
</dbReference>
<dbReference type="Pfam" id="PF13550">
    <property type="entry name" value="Phage-tail_3"/>
    <property type="match status" value="1"/>
</dbReference>
<gene>
    <name evidence="2" type="ORF">KF5_048</name>
</gene>
<evidence type="ECO:0000313" key="2">
    <source>
        <dbReference type="EMBL" id="ATI19358.1"/>
    </source>
</evidence>
<feature type="domain" description="Tip attachment protein J" evidence="1">
    <location>
        <begin position="208"/>
        <end position="367"/>
    </location>
</feature>
<proteinExistence type="predicted"/>
<evidence type="ECO:0000313" key="3">
    <source>
        <dbReference type="Proteomes" id="UP000257560"/>
    </source>
</evidence>
<dbReference type="Proteomes" id="UP000257560">
    <property type="component" value="Segment"/>
</dbReference>
<accession>A0A384WJW3</accession>
<dbReference type="InterPro" id="IPR032876">
    <property type="entry name" value="J_dom"/>
</dbReference>
<protein>
    <submittedName>
        <fullName evidence="2">Putative tail protein</fullName>
    </submittedName>
</protein>
<name>A0A384WJW3_9CAUD</name>